<name>A0A2A4JE70_HELVI</name>
<feature type="compositionally biased region" description="Pro residues" evidence="7">
    <location>
        <begin position="74"/>
        <end position="86"/>
    </location>
</feature>
<evidence type="ECO:0000256" key="4">
    <source>
        <dbReference type="ARBA" id="ARBA00022833"/>
    </source>
</evidence>
<evidence type="ECO:0000259" key="8">
    <source>
        <dbReference type="PROSITE" id="PS50103"/>
    </source>
</evidence>
<keyword evidence="3 5" id="KW-0863">Zinc-finger</keyword>
<evidence type="ECO:0000256" key="7">
    <source>
        <dbReference type="SAM" id="MobiDB-lite"/>
    </source>
</evidence>
<keyword evidence="2" id="KW-0677">Repeat</keyword>
<gene>
    <name evidence="9" type="ORF">B5V51_3386</name>
</gene>
<keyword evidence="6" id="KW-0175">Coiled coil</keyword>
<evidence type="ECO:0000256" key="2">
    <source>
        <dbReference type="ARBA" id="ARBA00022737"/>
    </source>
</evidence>
<dbReference type="SMART" id="SM00356">
    <property type="entry name" value="ZnF_C3H1"/>
    <property type="match status" value="2"/>
</dbReference>
<dbReference type="SUPFAM" id="SSF90229">
    <property type="entry name" value="CCCH zinc finger"/>
    <property type="match status" value="1"/>
</dbReference>
<evidence type="ECO:0000313" key="9">
    <source>
        <dbReference type="EMBL" id="PCG70076.1"/>
    </source>
</evidence>
<evidence type="ECO:0000256" key="5">
    <source>
        <dbReference type="PROSITE-ProRule" id="PRU00723"/>
    </source>
</evidence>
<feature type="domain" description="C3H1-type" evidence="8">
    <location>
        <begin position="129"/>
        <end position="156"/>
    </location>
</feature>
<keyword evidence="1 5" id="KW-0479">Metal-binding</keyword>
<dbReference type="EMBL" id="NWSH01001804">
    <property type="protein sequence ID" value="PCG70076.1"/>
    <property type="molecule type" value="Genomic_DNA"/>
</dbReference>
<dbReference type="PANTHER" id="PTHR12675">
    <property type="entry name" value="MUSCLEBLIND-LIKE PROTEIN"/>
    <property type="match status" value="1"/>
</dbReference>
<feature type="region of interest" description="Disordered" evidence="7">
    <location>
        <begin position="1"/>
        <end position="89"/>
    </location>
</feature>
<feature type="compositionally biased region" description="Polar residues" evidence="7">
    <location>
        <begin position="46"/>
        <end position="57"/>
    </location>
</feature>
<dbReference type="GO" id="GO:0043484">
    <property type="term" value="P:regulation of RNA splicing"/>
    <property type="evidence" value="ECO:0007669"/>
    <property type="project" value="TreeGrafter"/>
</dbReference>
<dbReference type="STRING" id="7102.A0A2A4JE70"/>
<organism evidence="9">
    <name type="scientific">Heliothis virescens</name>
    <name type="common">Tobacco budworm moth</name>
    <dbReference type="NCBI Taxonomy" id="7102"/>
    <lineage>
        <taxon>Eukaryota</taxon>
        <taxon>Metazoa</taxon>
        <taxon>Ecdysozoa</taxon>
        <taxon>Arthropoda</taxon>
        <taxon>Hexapoda</taxon>
        <taxon>Insecta</taxon>
        <taxon>Pterygota</taxon>
        <taxon>Neoptera</taxon>
        <taxon>Endopterygota</taxon>
        <taxon>Lepidoptera</taxon>
        <taxon>Glossata</taxon>
        <taxon>Ditrysia</taxon>
        <taxon>Noctuoidea</taxon>
        <taxon>Noctuidae</taxon>
        <taxon>Heliothinae</taxon>
        <taxon>Heliothis</taxon>
    </lineage>
</organism>
<dbReference type="Gene3D" id="4.10.1000.10">
    <property type="entry name" value="Zinc finger, CCCH-type"/>
    <property type="match status" value="1"/>
</dbReference>
<feature type="coiled-coil region" evidence="6">
    <location>
        <begin position="312"/>
        <end position="339"/>
    </location>
</feature>
<protein>
    <recommendedName>
        <fullName evidence="8">C3H1-type domain-containing protein</fullName>
    </recommendedName>
</protein>
<evidence type="ECO:0000256" key="1">
    <source>
        <dbReference type="ARBA" id="ARBA00022723"/>
    </source>
</evidence>
<dbReference type="GO" id="GO:0008270">
    <property type="term" value="F:zinc ion binding"/>
    <property type="evidence" value="ECO:0007669"/>
    <property type="project" value="UniProtKB-KW"/>
</dbReference>
<accession>A0A2A4JE70</accession>
<proteinExistence type="predicted"/>
<dbReference type="PANTHER" id="PTHR12675:SF6">
    <property type="entry name" value="ZINC FINGER CCCH DOMAIN-CONTAINING PROTEIN 10"/>
    <property type="match status" value="1"/>
</dbReference>
<evidence type="ECO:0000256" key="6">
    <source>
        <dbReference type="SAM" id="Coils"/>
    </source>
</evidence>
<dbReference type="InterPro" id="IPR000571">
    <property type="entry name" value="Znf_CCCH"/>
</dbReference>
<evidence type="ECO:0000256" key="3">
    <source>
        <dbReference type="ARBA" id="ARBA00022771"/>
    </source>
</evidence>
<dbReference type="Pfam" id="PF00642">
    <property type="entry name" value="zf-CCCH"/>
    <property type="match status" value="1"/>
</dbReference>
<keyword evidence="4 5" id="KW-0862">Zinc</keyword>
<dbReference type="GO" id="GO:0003723">
    <property type="term" value="F:RNA binding"/>
    <property type="evidence" value="ECO:0007669"/>
    <property type="project" value="TreeGrafter"/>
</dbReference>
<sequence length="395" mass="44017">MQSAADEDSQSKSRSDEENINFRPSPNFKHMKKYLKSKFEEANQLMAKSSQEGSGYDTQEKVKNTPVQSAQVQPPLPPNPPPPDTPPLIVKQEIEDEDYKENETPSEYNQTEELKTITIKTDQSEASEKPNVTMCRNFARGTCKKGAACIFAHELILSQLPGVYTFCRNFQNSVCAFPKCKFVHATVFEKEHFFRTGYLPPHTLAHLKEGAVAQPPPPPPQPEESPAEVRQLLPNAAPPPSIPCVAPVVVPTVEHRSVEQTDLNIFKSPTSTSPKREWLDGRTEVCSSPRDLLSSEPLAKKCKNCDSNEFRLQFTKTKVEKLTRSNEELKARFARLIKKKTQLSVVIAAVLKQTKSAGKVQNPPPDKDKALLNNHNFSFLAKVLLGAESVVPDAS</sequence>
<dbReference type="AlphaFoldDB" id="A0A2A4JE70"/>
<comment type="caution">
    <text evidence="9">The sequence shown here is derived from an EMBL/GenBank/DDBJ whole genome shotgun (WGS) entry which is preliminary data.</text>
</comment>
<dbReference type="InterPro" id="IPR036855">
    <property type="entry name" value="Znf_CCCH_sf"/>
</dbReference>
<feature type="zinc finger region" description="C3H1-type" evidence="5">
    <location>
        <begin position="129"/>
        <end position="156"/>
    </location>
</feature>
<reference evidence="9" key="1">
    <citation type="submission" date="2017-09" db="EMBL/GenBank/DDBJ databases">
        <title>Contemporary evolution of a Lepidopteran species, Heliothis virescens, in response to modern agricultural practices.</title>
        <authorList>
            <person name="Fritz M.L."/>
            <person name="Deyonke A.M."/>
            <person name="Papanicolaou A."/>
            <person name="Micinski S."/>
            <person name="Westbrook J."/>
            <person name="Gould F."/>
        </authorList>
    </citation>
    <scope>NUCLEOTIDE SEQUENCE [LARGE SCALE GENOMIC DNA]</scope>
    <source>
        <strain evidence="9">HvINT-</strain>
        <tissue evidence="9">Whole body</tissue>
    </source>
</reference>
<dbReference type="PROSITE" id="PS50103">
    <property type="entry name" value="ZF_C3H1"/>
    <property type="match status" value="1"/>
</dbReference>